<reference evidence="1 2" key="1">
    <citation type="submission" date="2019-04" db="EMBL/GenBank/DDBJ databases">
        <authorList>
            <person name="Fouts D."/>
            <person name="Sutton G."/>
            <person name="Singh I."/>
            <person name="Nguyen K."/>
        </authorList>
    </citation>
    <scope>NUCLEOTIDE SEQUENCE [LARGE SCALE GENOMIC DNA]</scope>
    <source>
        <strain evidence="1 2">55</strain>
    </source>
</reference>
<accession>A0A4S4UH16</accession>
<protein>
    <submittedName>
        <fullName evidence="1">Uncharacterized protein</fullName>
    </submittedName>
</protein>
<dbReference type="AlphaFoldDB" id="A0A4S4UH16"/>
<dbReference type="RefSeq" id="WP_039110597.1">
    <property type="nucleotide sequence ID" value="NZ_CP012743.1"/>
</dbReference>
<comment type="caution">
    <text evidence="1">The sequence shown here is derived from an EMBL/GenBank/DDBJ whole genome shotgun (WGS) entry which is preliminary data.</text>
</comment>
<organism evidence="1 2">
    <name type="scientific">Klebsiella pneumoniae subsp. pneumoniae</name>
    <dbReference type="NCBI Taxonomy" id="72407"/>
    <lineage>
        <taxon>Bacteria</taxon>
        <taxon>Pseudomonadati</taxon>
        <taxon>Pseudomonadota</taxon>
        <taxon>Gammaproteobacteria</taxon>
        <taxon>Enterobacterales</taxon>
        <taxon>Enterobacteriaceae</taxon>
        <taxon>Klebsiella/Raoultella group</taxon>
        <taxon>Klebsiella</taxon>
        <taxon>Klebsiella pneumoniae complex</taxon>
    </lineage>
</organism>
<sequence>MSLKLTNVVLPGTGYRHISEFIVEDIFADLPNKSGLVGAYFLSSQVGSPLNNYANLNIPLLKIGSPVVGSKYATTGTTNFYDTQLPSTPVMTVMGISLPGADSQNGVLLANYSQSPISGDTLHYYLGHARAFGQMESSIASADTVVPTTDLPAGVLAITGGVIKNASVKAFAYNLVTNAMISSISTSAGRTVITDRTLRLGTSYATTQFTGGSNISVVLVYNVELTDAQILANAQWLKNSFGVEWGLW</sequence>
<dbReference type="Proteomes" id="UP000304895">
    <property type="component" value="Unassembled WGS sequence"/>
</dbReference>
<name>A0A4S4UH16_KLEPN</name>
<dbReference type="EMBL" id="SSUJ01000013">
    <property type="protein sequence ID" value="THI28231.1"/>
    <property type="molecule type" value="Genomic_DNA"/>
</dbReference>
<evidence type="ECO:0000313" key="2">
    <source>
        <dbReference type="Proteomes" id="UP000304895"/>
    </source>
</evidence>
<gene>
    <name evidence="1" type="ORF">E9161_15785</name>
</gene>
<proteinExistence type="predicted"/>
<evidence type="ECO:0000313" key="1">
    <source>
        <dbReference type="EMBL" id="THI28231.1"/>
    </source>
</evidence>